<feature type="domain" description="Carboxymuconolactone decarboxylase-like" evidence="1">
    <location>
        <begin position="47"/>
        <end position="115"/>
    </location>
</feature>
<dbReference type="GO" id="GO:0051920">
    <property type="term" value="F:peroxiredoxin activity"/>
    <property type="evidence" value="ECO:0007669"/>
    <property type="project" value="InterPro"/>
</dbReference>
<proteinExistence type="predicted"/>
<dbReference type="AlphaFoldDB" id="A0A6P2JHW9"/>
<dbReference type="Proteomes" id="UP000494218">
    <property type="component" value="Unassembled WGS sequence"/>
</dbReference>
<name>A0A6P2JHW9_BURL3</name>
<dbReference type="InterPro" id="IPR003779">
    <property type="entry name" value="CMD-like"/>
</dbReference>
<evidence type="ECO:0000313" key="2">
    <source>
        <dbReference type="EMBL" id="VWB42226.1"/>
    </source>
</evidence>
<sequence>MHGVHMTQRIASASPPFAPDIAASIDRIMQGRPPLRLFTTLARDPRLFTKFFAAGLLDKGHLDIRQREIVIDRTTALCGSEYEWGVHVAVFARAAKLTSEQIRSLACGSADDACWNDDDRLLIRMCDALHRHCDIDAGLWRALCRHFSDEAMLELLMLAGFYRTVSYLTNALRLPLEAHAARFPARPSAGAFDSLDLPTED</sequence>
<dbReference type="Pfam" id="PF02627">
    <property type="entry name" value="CMD"/>
    <property type="match status" value="1"/>
</dbReference>
<gene>
    <name evidence="2" type="ORF">BLA23254_01886</name>
</gene>
<protein>
    <submittedName>
        <fullName evidence="2">Carboxymuconolactone decarboxylase</fullName>
    </submittedName>
</protein>
<accession>A0A6P2JHW9</accession>
<dbReference type="PANTHER" id="PTHR34846">
    <property type="entry name" value="4-CARBOXYMUCONOLACTONE DECARBOXYLASE FAMILY PROTEIN (AFU_ORTHOLOGUE AFUA_6G11590)"/>
    <property type="match status" value="1"/>
</dbReference>
<evidence type="ECO:0000313" key="3">
    <source>
        <dbReference type="Proteomes" id="UP000494218"/>
    </source>
</evidence>
<dbReference type="SUPFAM" id="SSF69118">
    <property type="entry name" value="AhpD-like"/>
    <property type="match status" value="1"/>
</dbReference>
<dbReference type="InterPro" id="IPR029032">
    <property type="entry name" value="AhpD-like"/>
</dbReference>
<organism evidence="2 3">
    <name type="scientific">Burkholderia lata (strain ATCC 17760 / DSM 23089 / LMG 22485 / NCIMB 9086 / R18194 / 383)</name>
    <dbReference type="NCBI Taxonomy" id="482957"/>
    <lineage>
        <taxon>Bacteria</taxon>
        <taxon>Pseudomonadati</taxon>
        <taxon>Pseudomonadota</taxon>
        <taxon>Betaproteobacteria</taxon>
        <taxon>Burkholderiales</taxon>
        <taxon>Burkholderiaceae</taxon>
        <taxon>Burkholderia</taxon>
        <taxon>Burkholderia cepacia complex</taxon>
    </lineage>
</organism>
<dbReference type="Gene3D" id="1.20.1290.10">
    <property type="entry name" value="AhpD-like"/>
    <property type="match status" value="1"/>
</dbReference>
<dbReference type="PANTHER" id="PTHR34846:SF5">
    <property type="entry name" value="CARBOXYMUCONOLACTONE DECARBOXYLASE-LIKE DOMAIN-CONTAINING PROTEIN"/>
    <property type="match status" value="1"/>
</dbReference>
<reference evidence="2 3" key="1">
    <citation type="submission" date="2019-09" db="EMBL/GenBank/DDBJ databases">
        <authorList>
            <person name="Depoorter E."/>
        </authorList>
    </citation>
    <scope>NUCLEOTIDE SEQUENCE [LARGE SCALE GENOMIC DNA]</scope>
    <source>
        <strain evidence="2">LMG 23254</strain>
    </source>
</reference>
<evidence type="ECO:0000259" key="1">
    <source>
        <dbReference type="Pfam" id="PF02627"/>
    </source>
</evidence>
<dbReference type="EMBL" id="CABVPW010000007">
    <property type="protein sequence ID" value="VWB42226.1"/>
    <property type="molecule type" value="Genomic_DNA"/>
</dbReference>